<dbReference type="EMBL" id="FNHS01000004">
    <property type="protein sequence ID" value="SDM88907.1"/>
    <property type="molecule type" value="Genomic_DNA"/>
</dbReference>
<sequence>MANGLVRTDMPDGRFAVVAVLASGEVFRRVGLATMAEAEEAEGVLRAIMAACGARVVVTPSLLSDATAVSPAGRRTAPSGTRSPEGMNVLRRL</sequence>
<feature type="region of interest" description="Disordered" evidence="1">
    <location>
        <begin position="68"/>
        <end position="93"/>
    </location>
</feature>
<protein>
    <submittedName>
        <fullName evidence="2">Uncharacterized protein</fullName>
    </submittedName>
</protein>
<dbReference type="Proteomes" id="UP000198704">
    <property type="component" value="Unassembled WGS sequence"/>
</dbReference>
<proteinExistence type="predicted"/>
<evidence type="ECO:0000313" key="3">
    <source>
        <dbReference type="Proteomes" id="UP000198704"/>
    </source>
</evidence>
<organism evidence="2 3">
    <name type="scientific">Methylobacterium phyllostachyos</name>
    <dbReference type="NCBI Taxonomy" id="582672"/>
    <lineage>
        <taxon>Bacteria</taxon>
        <taxon>Pseudomonadati</taxon>
        <taxon>Pseudomonadota</taxon>
        <taxon>Alphaproteobacteria</taxon>
        <taxon>Hyphomicrobiales</taxon>
        <taxon>Methylobacteriaceae</taxon>
        <taxon>Methylobacterium</taxon>
    </lineage>
</organism>
<keyword evidence="3" id="KW-1185">Reference proteome</keyword>
<accession>A0A1G9WWP9</accession>
<dbReference type="AlphaFoldDB" id="A0A1G9WWP9"/>
<gene>
    <name evidence="2" type="ORF">SAMN05216360_104155</name>
</gene>
<reference evidence="3" key="1">
    <citation type="submission" date="2016-10" db="EMBL/GenBank/DDBJ databases">
        <authorList>
            <person name="Varghese N."/>
            <person name="Submissions S."/>
        </authorList>
    </citation>
    <scope>NUCLEOTIDE SEQUENCE [LARGE SCALE GENOMIC DNA]</scope>
    <source>
        <strain evidence="3">BL47</strain>
    </source>
</reference>
<evidence type="ECO:0000256" key="1">
    <source>
        <dbReference type="SAM" id="MobiDB-lite"/>
    </source>
</evidence>
<name>A0A1G9WWP9_9HYPH</name>
<evidence type="ECO:0000313" key="2">
    <source>
        <dbReference type="EMBL" id="SDM88907.1"/>
    </source>
</evidence>